<evidence type="ECO:0000313" key="6">
    <source>
        <dbReference type="Proteomes" id="UP001565471"/>
    </source>
</evidence>
<evidence type="ECO:0000256" key="1">
    <source>
        <dbReference type="SAM" id="MobiDB-lite"/>
    </source>
</evidence>
<protein>
    <submittedName>
        <fullName evidence="4">Uncharacterized protein</fullName>
    </submittedName>
</protein>
<dbReference type="EMBL" id="JAFICZ010000001">
    <property type="protein sequence ID" value="MBP1295630.1"/>
    <property type="molecule type" value="Genomic_DNA"/>
</dbReference>
<keyword evidence="6" id="KW-1185">Reference proteome</keyword>
<sequence length="61" mass="6838">MAYPGKREGLAQKVDTAAQEAERLGLTTATLILRMARLEIDRAEPEEVESMPRNNLRSKPN</sequence>
<proteinExistence type="predicted"/>
<dbReference type="Proteomes" id="UP001565471">
    <property type="component" value="Unassembled WGS sequence"/>
</dbReference>
<evidence type="ECO:0000313" key="4">
    <source>
        <dbReference type="EMBL" id="TKV81076.1"/>
    </source>
</evidence>
<reference evidence="3 6" key="3">
    <citation type="submission" date="2024-07" db="EMBL/GenBank/DDBJ databases">
        <title>Genomic Encyclopedia of Type Strains, Phase V (KMG-V): Genome sequencing to study the core and pangenomes of soil and plant-associated prokaryotes.</title>
        <authorList>
            <person name="Whitman W."/>
        </authorList>
    </citation>
    <scope>NUCLEOTIDE SEQUENCE [LARGE SCALE GENOMIC DNA]</scope>
    <source>
        <strain evidence="3 6">USDA 415</strain>
    </source>
</reference>
<feature type="compositionally biased region" description="Polar residues" evidence="1">
    <location>
        <begin position="52"/>
        <end position="61"/>
    </location>
</feature>
<dbReference type="Proteomes" id="UP000673383">
    <property type="component" value="Unassembled WGS sequence"/>
</dbReference>
<comment type="caution">
    <text evidence="4">The sequence shown here is derived from an EMBL/GenBank/DDBJ whole genome shotgun (WGS) entry which is preliminary data.</text>
</comment>
<dbReference type="EMBL" id="JBGBZA010000002">
    <property type="protein sequence ID" value="MEY9318811.1"/>
    <property type="molecule type" value="Genomic_DNA"/>
</dbReference>
<dbReference type="AlphaFoldDB" id="A0A0D1NGD4"/>
<feature type="region of interest" description="Disordered" evidence="1">
    <location>
        <begin position="42"/>
        <end position="61"/>
    </location>
</feature>
<dbReference type="OrthoDB" id="8243890at2"/>
<gene>
    <name evidence="3" type="ORF">ABIF29_005610</name>
    <name evidence="4" type="ORF">FDV58_13085</name>
    <name evidence="2" type="ORF">JOH49_005383</name>
</gene>
<evidence type="ECO:0000313" key="3">
    <source>
        <dbReference type="EMBL" id="MEY9318811.1"/>
    </source>
</evidence>
<evidence type="ECO:0000313" key="2">
    <source>
        <dbReference type="EMBL" id="MBP1295630.1"/>
    </source>
</evidence>
<dbReference type="RefSeq" id="WP_016847356.1">
    <property type="nucleotide sequence ID" value="NZ_BJNL01000013.1"/>
</dbReference>
<dbReference type="EMBL" id="SZZP01000007">
    <property type="protein sequence ID" value="TKV81076.1"/>
    <property type="molecule type" value="Genomic_DNA"/>
</dbReference>
<dbReference type="GeneID" id="92953146"/>
<accession>A0A0D1NGD4</accession>
<evidence type="ECO:0000313" key="5">
    <source>
        <dbReference type="Proteomes" id="UP000305095"/>
    </source>
</evidence>
<reference evidence="4 5" key="1">
    <citation type="submission" date="2019-05" db="EMBL/GenBank/DDBJ databases">
        <title>Draft Genome of Bradyrhizobium elkanii strain SEMIA 938, Used in Commercial Inoculants for Lupinus spp. in Brazil.</title>
        <authorList>
            <person name="Hungria M."/>
            <person name="Delamuta J.R.M."/>
            <person name="Ribeiro R.A."/>
            <person name="Nogueira M.A."/>
        </authorList>
    </citation>
    <scope>NUCLEOTIDE SEQUENCE [LARGE SCALE GENOMIC DNA]</scope>
    <source>
        <strain evidence="4 5">Semia 938</strain>
    </source>
</reference>
<dbReference type="Proteomes" id="UP000305095">
    <property type="component" value="Unassembled WGS sequence"/>
</dbReference>
<name>A0A0D1NGD4_BRAEL</name>
<organism evidence="4 5">
    <name type="scientific">Bradyrhizobium elkanii</name>
    <dbReference type="NCBI Taxonomy" id="29448"/>
    <lineage>
        <taxon>Bacteria</taxon>
        <taxon>Pseudomonadati</taxon>
        <taxon>Pseudomonadota</taxon>
        <taxon>Alphaproteobacteria</taxon>
        <taxon>Hyphomicrobiales</taxon>
        <taxon>Nitrobacteraceae</taxon>
        <taxon>Bradyrhizobium</taxon>
    </lineage>
</organism>
<reference evidence="2" key="2">
    <citation type="submission" date="2021-02" db="EMBL/GenBank/DDBJ databases">
        <title>Genomic Encyclopedia of Type Strains, Phase IV (KMG-V): Genome sequencing to study the core and pangenomes of soil and plant-associated prokaryotes.</title>
        <authorList>
            <person name="Whitman W."/>
        </authorList>
    </citation>
    <scope>NUCLEOTIDE SEQUENCE</scope>
    <source>
        <strain evidence="2">USDA 406</strain>
    </source>
</reference>